<evidence type="ECO:0000259" key="11">
    <source>
        <dbReference type="Pfam" id="PF07685"/>
    </source>
</evidence>
<dbReference type="InterPro" id="IPR004484">
    <property type="entry name" value="CbiA/CobB_synth"/>
</dbReference>
<feature type="domain" description="CobB/CobQ-like glutamine amidotransferase" evidence="11">
    <location>
        <begin position="247"/>
        <end position="427"/>
    </location>
</feature>
<comment type="pathway">
    <text evidence="9">Cofactor biosynthesis; adenosylcobalamin biosynthesis; cob(II)yrinate a,c-diamide from precorrin-2 (aerobic route): step 9/10.</text>
</comment>
<dbReference type="GO" id="GO:0042242">
    <property type="term" value="F:cobyrinic acid a,c-diamide synthase activity"/>
    <property type="evidence" value="ECO:0007669"/>
    <property type="project" value="InterPro"/>
</dbReference>
<keyword evidence="5 9" id="KW-0547">Nucleotide-binding</keyword>
<keyword evidence="7 9" id="KW-0460">Magnesium</keyword>
<dbReference type="PANTHER" id="PTHR43873">
    <property type="entry name" value="COBYRINATE A,C-DIAMIDE SYNTHASE"/>
    <property type="match status" value="1"/>
</dbReference>
<feature type="site" description="Increases nucleophilicity of active site Cys" evidence="9">
    <location>
        <position position="422"/>
    </location>
</feature>
<dbReference type="EC" id="6.3.5.9" evidence="9"/>
<keyword evidence="3 9" id="KW-0169">Cobalamin biosynthesis</keyword>
<keyword evidence="4 9" id="KW-0436">Ligase</keyword>
<comment type="similarity">
    <text evidence="9">Belongs to the CobB/CbiA family.</text>
</comment>
<comment type="similarity">
    <text evidence="2">Belongs to the CobB/CobQ family. CobQ subfamily.</text>
</comment>
<feature type="active site" description="Nucleophile" evidence="9">
    <location>
        <position position="329"/>
    </location>
</feature>
<dbReference type="SUPFAM" id="SSF52317">
    <property type="entry name" value="Class I glutamine amidotransferase-like"/>
    <property type="match status" value="1"/>
</dbReference>
<evidence type="ECO:0000256" key="9">
    <source>
        <dbReference type="HAMAP-Rule" id="MF_00027"/>
    </source>
</evidence>
<dbReference type="PANTHER" id="PTHR43873:SF1">
    <property type="entry name" value="COBYRINATE A,C-DIAMIDE SYNTHASE"/>
    <property type="match status" value="1"/>
</dbReference>
<protein>
    <recommendedName>
        <fullName evidence="9">Hydrogenobyrinate a,c-diamide synthase</fullName>
        <ecNumber evidence="9">6.3.5.9</ecNumber>
    </recommendedName>
    <alternativeName>
        <fullName evidence="9">Hydrogenobyrinic acid a,c-diamide synthase</fullName>
    </alternativeName>
</protein>
<dbReference type="CDD" id="cd05388">
    <property type="entry name" value="CobB_N"/>
    <property type="match status" value="1"/>
</dbReference>
<feature type="domain" description="CobQ/CobB/MinD/ParA nucleotide binding" evidence="10">
    <location>
        <begin position="18"/>
        <end position="195"/>
    </location>
</feature>
<dbReference type="GO" id="GO:0005524">
    <property type="term" value="F:ATP binding"/>
    <property type="evidence" value="ECO:0007669"/>
    <property type="project" value="UniProtKB-UniRule"/>
</dbReference>
<keyword evidence="13" id="KW-1185">Reference proteome</keyword>
<dbReference type="Gene3D" id="3.40.50.880">
    <property type="match status" value="1"/>
</dbReference>
<evidence type="ECO:0000256" key="8">
    <source>
        <dbReference type="ARBA" id="ARBA00022962"/>
    </source>
</evidence>
<dbReference type="OrthoDB" id="9764035at2"/>
<comment type="cofactor">
    <cofactor evidence="1 9">
        <name>Mg(2+)</name>
        <dbReference type="ChEBI" id="CHEBI:18420"/>
    </cofactor>
</comment>
<dbReference type="GO" id="GO:0009236">
    <property type="term" value="P:cobalamin biosynthetic process"/>
    <property type="evidence" value="ECO:0007669"/>
    <property type="project" value="UniProtKB-UniRule"/>
</dbReference>
<dbReference type="AlphaFoldDB" id="A0A2T5PE23"/>
<reference evidence="12 13" key="1">
    <citation type="submission" date="2018-04" db="EMBL/GenBank/DDBJ databases">
        <title>Pseudomonas sp. nov., isolated from mangrove soil.</title>
        <authorList>
            <person name="Chen C."/>
        </authorList>
    </citation>
    <scope>NUCLEOTIDE SEQUENCE [LARGE SCALE GENOMIC DNA]</scope>
    <source>
        <strain evidence="12 13">TC-11</strain>
    </source>
</reference>
<organism evidence="12 13">
    <name type="scientific">Pseudomonas mangrovi</name>
    <dbReference type="NCBI Taxonomy" id="2161748"/>
    <lineage>
        <taxon>Bacteria</taxon>
        <taxon>Pseudomonadati</taxon>
        <taxon>Pseudomonadota</taxon>
        <taxon>Gammaproteobacteria</taxon>
        <taxon>Pseudomonadales</taxon>
        <taxon>Pseudomonadaceae</taxon>
        <taxon>Pseudomonas</taxon>
    </lineage>
</organism>
<dbReference type="InterPro" id="IPR029062">
    <property type="entry name" value="Class_I_gatase-like"/>
</dbReference>
<dbReference type="UniPathway" id="UPA00148">
    <property type="reaction ID" value="UER00220"/>
</dbReference>
<evidence type="ECO:0000256" key="5">
    <source>
        <dbReference type="ARBA" id="ARBA00022741"/>
    </source>
</evidence>
<evidence type="ECO:0000256" key="7">
    <source>
        <dbReference type="ARBA" id="ARBA00022842"/>
    </source>
</evidence>
<evidence type="ECO:0000313" key="13">
    <source>
        <dbReference type="Proteomes" id="UP000244064"/>
    </source>
</evidence>
<comment type="domain">
    <text evidence="9">Comprises of two domains. The C-terminal domain contains the binding site for glutamine and catalyzes the hydrolysis of this substrate to glutamate and ammonia. The N-terminal domain is anticipated to bind ATP and hydrogenobyrinate and catalyzes the ultimate synthesis of the diamide product. The ammonia produced via the glutaminase domain is probably translocated to the adjacent domain via a molecular tunnel, where it reacts with an activated intermediate.</text>
</comment>
<evidence type="ECO:0000256" key="2">
    <source>
        <dbReference type="ARBA" id="ARBA00006205"/>
    </source>
</evidence>
<dbReference type="NCBIfam" id="TIGR00379">
    <property type="entry name" value="cobB"/>
    <property type="match status" value="1"/>
</dbReference>
<dbReference type="Gene3D" id="3.40.50.300">
    <property type="entry name" value="P-loop containing nucleotide triphosphate hydrolases"/>
    <property type="match status" value="1"/>
</dbReference>
<evidence type="ECO:0000256" key="4">
    <source>
        <dbReference type="ARBA" id="ARBA00022598"/>
    </source>
</evidence>
<dbReference type="HAMAP" id="MF_00027">
    <property type="entry name" value="CobB_CbiA"/>
    <property type="match status" value="1"/>
</dbReference>
<evidence type="ECO:0000256" key="1">
    <source>
        <dbReference type="ARBA" id="ARBA00001946"/>
    </source>
</evidence>
<dbReference type="RefSeq" id="WP_108105000.1">
    <property type="nucleotide sequence ID" value="NZ_QASN01000003.1"/>
</dbReference>
<keyword evidence="8 9" id="KW-0315">Glutamine amidotransferase</keyword>
<evidence type="ECO:0000259" key="10">
    <source>
        <dbReference type="Pfam" id="PF01656"/>
    </source>
</evidence>
<dbReference type="InterPro" id="IPR002586">
    <property type="entry name" value="CobQ/CobB/MinD/ParA_Nub-bd_dom"/>
</dbReference>
<dbReference type="InterPro" id="IPR011698">
    <property type="entry name" value="GATase_3"/>
</dbReference>
<comment type="miscellaneous">
    <text evidence="9">The a and c carboxylates of hydrogenobyrinate are activated for nucleophilic attack via formation of a phosphorylated intermediate by ATP. CobB catalyzes first the amidation of the c-carboxylate, and then that of the a-carboxylate.</text>
</comment>
<sequence>MTDQATQTLEPRTCPALLIAAPASGQGKTTVTAALARLHSRQGRRVRVFKCGPDFLDPMILARASGQPVYQLDLWMVGEDESRRLLWDAAGEADLILIEGVMGLFDGTPSAADLARRFGVPVLAVIDGSAMAQTFGALAHGLASFQPDLPFSGVLGNRVGSERHGQILRDALPAALRWYGALPRSSEVELPSRHLGLVQAEELADLDAGLDAAADALAASADTSLPTPVDFAAPPARLLEKSLAGVRIGVARDAAFAFLYQANLDLLAELGAQLSFFSPLADAALPEVDALYLPGGYPELHLDQLANNQAMRAAIRVHAEAGKPLLAECGGLLYLLDGLSDVQGRRAPMLGLLPGEARLQPKLTALALQQIELPEGGLRGHTYHHSSLDTTLTPLAFGECPNYRRTREALYRRGRLNASYIHFYLPSNPAAAAELFRP</sequence>
<dbReference type="Pfam" id="PF01656">
    <property type="entry name" value="CbiA"/>
    <property type="match status" value="1"/>
</dbReference>
<dbReference type="InterPro" id="IPR027417">
    <property type="entry name" value="P-loop_NTPase"/>
</dbReference>
<evidence type="ECO:0000313" key="12">
    <source>
        <dbReference type="EMBL" id="PTU75979.1"/>
    </source>
</evidence>
<dbReference type="Proteomes" id="UP000244064">
    <property type="component" value="Unassembled WGS sequence"/>
</dbReference>
<dbReference type="GO" id="GO:0043802">
    <property type="term" value="F:hydrogenobyrinic acid a,c-diamide synthase (glutamine-hydrolysing) activity"/>
    <property type="evidence" value="ECO:0007669"/>
    <property type="project" value="UniProtKB-UniRule"/>
</dbReference>
<dbReference type="PROSITE" id="PS51274">
    <property type="entry name" value="GATASE_COBBQ"/>
    <property type="match status" value="1"/>
</dbReference>
<evidence type="ECO:0000256" key="3">
    <source>
        <dbReference type="ARBA" id="ARBA00022573"/>
    </source>
</evidence>
<keyword evidence="6 9" id="KW-0067">ATP-binding</keyword>
<proteinExistence type="inferred from homology"/>
<comment type="catalytic activity">
    <reaction evidence="9">
        <text>hydrogenobyrinate + 2 L-glutamine + 2 ATP + 2 H2O = hydrogenobyrinate a,c-diamide + 2 L-glutamate + 2 ADP + 2 phosphate + 2 H(+)</text>
        <dbReference type="Rhea" id="RHEA:12544"/>
        <dbReference type="ChEBI" id="CHEBI:15377"/>
        <dbReference type="ChEBI" id="CHEBI:15378"/>
        <dbReference type="ChEBI" id="CHEBI:29985"/>
        <dbReference type="ChEBI" id="CHEBI:30616"/>
        <dbReference type="ChEBI" id="CHEBI:43474"/>
        <dbReference type="ChEBI" id="CHEBI:58359"/>
        <dbReference type="ChEBI" id="CHEBI:77873"/>
        <dbReference type="ChEBI" id="CHEBI:77874"/>
        <dbReference type="ChEBI" id="CHEBI:456216"/>
        <dbReference type="EC" id="6.3.5.9"/>
    </reaction>
</comment>
<evidence type="ECO:0000256" key="6">
    <source>
        <dbReference type="ARBA" id="ARBA00022840"/>
    </source>
</evidence>
<dbReference type="SUPFAM" id="SSF52540">
    <property type="entry name" value="P-loop containing nucleoside triphosphate hydrolases"/>
    <property type="match status" value="1"/>
</dbReference>
<gene>
    <name evidence="9" type="primary">cobB</name>
    <name evidence="12" type="ORF">DBO85_02550</name>
</gene>
<accession>A0A2T5PE23</accession>
<dbReference type="EMBL" id="QASN01000003">
    <property type="protein sequence ID" value="PTU75979.1"/>
    <property type="molecule type" value="Genomic_DNA"/>
</dbReference>
<dbReference type="Pfam" id="PF07685">
    <property type="entry name" value="GATase_3"/>
    <property type="match status" value="1"/>
</dbReference>
<comment type="caution">
    <text evidence="12">The sequence shown here is derived from an EMBL/GenBank/DDBJ whole genome shotgun (WGS) entry which is preliminary data.</text>
</comment>
<dbReference type="NCBIfam" id="NF002204">
    <property type="entry name" value="PRK01077.1"/>
    <property type="match status" value="1"/>
</dbReference>
<comment type="function">
    <text evidence="9">Catalyzes the ATP-dependent amidation of the two carboxylate groups at positions a and c of hydrogenobyrinate, using either L-glutamine or ammonia as the nitrogen source.</text>
</comment>
<name>A0A2T5PE23_9PSED</name>